<dbReference type="Proteomes" id="UP000598775">
    <property type="component" value="Unassembled WGS sequence"/>
</dbReference>
<evidence type="ECO:0000313" key="4">
    <source>
        <dbReference type="Proteomes" id="UP000598775"/>
    </source>
</evidence>
<reference evidence="3 4" key="1">
    <citation type="journal article" date="2014" name="Int. J. Syst. Evol. Microbiol.">
        <title>Complete genome sequence of Corynebacterium casei LMG S-19264T (=DSM 44701T), isolated from a smear-ripened cheese.</title>
        <authorList>
            <consortium name="US DOE Joint Genome Institute (JGI-PGF)"/>
            <person name="Walter F."/>
            <person name="Albersmeier A."/>
            <person name="Kalinowski J."/>
            <person name="Ruckert C."/>
        </authorList>
    </citation>
    <scope>NUCLEOTIDE SEQUENCE [LARGE SCALE GENOMIC DNA]</scope>
    <source>
        <strain evidence="3 4">CGMCC 1.12976</strain>
    </source>
</reference>
<dbReference type="Gene3D" id="3.40.50.410">
    <property type="entry name" value="von Willebrand factor, type A domain"/>
    <property type="match status" value="1"/>
</dbReference>
<keyword evidence="4" id="KW-1185">Reference proteome</keyword>
<dbReference type="CDD" id="cd00198">
    <property type="entry name" value="vWFA"/>
    <property type="match status" value="1"/>
</dbReference>
<gene>
    <name evidence="3" type="ORF">GCM10011399_29830</name>
</gene>
<dbReference type="EMBL" id="BMGP01000005">
    <property type="protein sequence ID" value="GGF34736.1"/>
    <property type="molecule type" value="Genomic_DNA"/>
</dbReference>
<comment type="caution">
    <text evidence="3">The sequence shown here is derived from an EMBL/GenBank/DDBJ whole genome shotgun (WGS) entry which is preliminary data.</text>
</comment>
<name>A0A917F1W9_9MICO</name>
<dbReference type="SMART" id="SM00327">
    <property type="entry name" value="VWA"/>
    <property type="match status" value="1"/>
</dbReference>
<dbReference type="InterPro" id="IPR036465">
    <property type="entry name" value="vWFA_dom_sf"/>
</dbReference>
<organism evidence="3 4">
    <name type="scientific">Subtercola lobariae</name>
    <dbReference type="NCBI Taxonomy" id="1588641"/>
    <lineage>
        <taxon>Bacteria</taxon>
        <taxon>Bacillati</taxon>
        <taxon>Actinomycetota</taxon>
        <taxon>Actinomycetes</taxon>
        <taxon>Micrococcales</taxon>
        <taxon>Microbacteriaceae</taxon>
        <taxon>Subtercola</taxon>
    </lineage>
</organism>
<dbReference type="AlphaFoldDB" id="A0A917F1W9"/>
<proteinExistence type="predicted"/>
<evidence type="ECO:0000313" key="3">
    <source>
        <dbReference type="EMBL" id="GGF34736.1"/>
    </source>
</evidence>
<feature type="region of interest" description="Disordered" evidence="1">
    <location>
        <begin position="390"/>
        <end position="421"/>
    </location>
</feature>
<evidence type="ECO:0000256" key="1">
    <source>
        <dbReference type="SAM" id="MobiDB-lite"/>
    </source>
</evidence>
<accession>A0A917F1W9</accession>
<feature type="domain" description="VWFA" evidence="2">
    <location>
        <begin position="463"/>
        <end position="642"/>
    </location>
</feature>
<dbReference type="Pfam" id="PF13519">
    <property type="entry name" value="VWA_2"/>
    <property type="match status" value="1"/>
</dbReference>
<sequence>MDKHRTRFRRYEGGDPLAAPVDIAEALDAIGESVMGGSSPERAMQEFLRRGGQSQTGLDDLARRVAERRRDLLQKNNLDGTMQQIKELLDKAVLEERKQLARDVDMDDADRAFAELRLETLPRSPAAAVSDLNGYDWQSRQAREDFEKIKDLLGRELLDQRFAGMKQALENASAADKAAINEMLSDLNELLEKHQRGEDTPEDFDEFMSKHGEQFPEHPANIDELLDSLAKRAAAAQRMLNSMSPAQRDELMKLSAEAFGSPELMQSLSQLDANLQALRPGENWGGSEQFDGEQGLGLGDGTGALQDLADLDELAEQLAQSYGGARMDDVDLDKLARQLGDQAAVDARTLRELEKALRNSGTLRKDSSGQLKLTPKAMRQLGKALLRDVATRMSGRQGQRETRKAGLAGEQSGATRPWEFGDTEPWDIPRTVLNGVQRRLGGGGGRLITIDDVEVGETEARTQAAVALLVDTSFSMAMDGRWVPMKRTALALHTLITSRFRGDHLQLIGFGRHAEVMDIEQLTALDAMWDKGTNLHHALLLANRHFRKHPNAQPVLLIVTDGEPTSHLEPDGQVFFSYPPHPQTVAHSVRELDNSARLGAQITIFRLGDDAGLARFIDSLAKRVDGTVIAPELDDLGVAVVDSYLGSRDPSAPGAGSAGGAYGAASDGTPSAWRSGYGDWLGGGRGFWVDP</sequence>
<dbReference type="InterPro" id="IPR002035">
    <property type="entry name" value="VWF_A"/>
</dbReference>
<dbReference type="SUPFAM" id="SSF53300">
    <property type="entry name" value="vWA-like"/>
    <property type="match status" value="1"/>
</dbReference>
<protein>
    <recommendedName>
        <fullName evidence="2">VWFA domain-containing protein</fullName>
    </recommendedName>
</protein>
<evidence type="ECO:0000259" key="2">
    <source>
        <dbReference type="SMART" id="SM00327"/>
    </source>
</evidence>
<dbReference type="RefSeq" id="WP_229715366.1">
    <property type="nucleotide sequence ID" value="NZ_BMGP01000005.1"/>
</dbReference>